<evidence type="ECO:0000313" key="3">
    <source>
        <dbReference type="Proteomes" id="UP000198983"/>
    </source>
</evidence>
<evidence type="ECO:0000313" key="2">
    <source>
        <dbReference type="EMBL" id="SDR68380.1"/>
    </source>
</evidence>
<dbReference type="GO" id="GO:0016853">
    <property type="term" value="F:isomerase activity"/>
    <property type="evidence" value="ECO:0007669"/>
    <property type="project" value="UniProtKB-KW"/>
</dbReference>
<dbReference type="InterPro" id="IPR013022">
    <property type="entry name" value="Xyl_isomerase-like_TIM-brl"/>
</dbReference>
<dbReference type="InterPro" id="IPR050312">
    <property type="entry name" value="IolE/XylAMocC-like"/>
</dbReference>
<reference evidence="2 3" key="1">
    <citation type="submission" date="2016-10" db="EMBL/GenBank/DDBJ databases">
        <authorList>
            <person name="de Groot N.N."/>
        </authorList>
    </citation>
    <scope>NUCLEOTIDE SEQUENCE [LARGE SCALE GENOMIC DNA]</scope>
    <source>
        <strain evidence="2 3">DSM 22024</strain>
    </source>
</reference>
<dbReference type="Gene3D" id="3.20.20.150">
    <property type="entry name" value="Divalent-metal-dependent TIM barrel enzymes"/>
    <property type="match status" value="1"/>
</dbReference>
<dbReference type="PANTHER" id="PTHR12110:SF21">
    <property type="entry name" value="XYLOSE ISOMERASE-LIKE TIM BARREL DOMAIN-CONTAINING PROTEIN"/>
    <property type="match status" value="1"/>
</dbReference>
<dbReference type="AlphaFoldDB" id="A0A1H1L253"/>
<name>A0A1H1L253_9ACTN</name>
<organism evidence="2 3">
    <name type="scientific">Actinopolymorpha singaporensis</name>
    <dbReference type="NCBI Taxonomy" id="117157"/>
    <lineage>
        <taxon>Bacteria</taxon>
        <taxon>Bacillati</taxon>
        <taxon>Actinomycetota</taxon>
        <taxon>Actinomycetes</taxon>
        <taxon>Propionibacteriales</taxon>
        <taxon>Actinopolymorphaceae</taxon>
        <taxon>Actinopolymorpha</taxon>
    </lineage>
</organism>
<dbReference type="Pfam" id="PF01261">
    <property type="entry name" value="AP_endonuc_2"/>
    <property type="match status" value="1"/>
</dbReference>
<keyword evidence="2" id="KW-0413">Isomerase</keyword>
<dbReference type="EMBL" id="LT629732">
    <property type="protein sequence ID" value="SDR68380.1"/>
    <property type="molecule type" value="Genomic_DNA"/>
</dbReference>
<dbReference type="Proteomes" id="UP000198983">
    <property type="component" value="Chromosome I"/>
</dbReference>
<protein>
    <submittedName>
        <fullName evidence="2">Sugar phosphate isomerase/epimerase</fullName>
    </submittedName>
</protein>
<proteinExistence type="predicted"/>
<feature type="domain" description="Xylose isomerase-like TIM barrel" evidence="1">
    <location>
        <begin position="20"/>
        <end position="247"/>
    </location>
</feature>
<keyword evidence="3" id="KW-1185">Reference proteome</keyword>
<dbReference type="OrthoDB" id="9801426at2"/>
<sequence>MKLGCNTVLFAGFDVQDALDQIAFAGYEYVELAAIKGMCEHLSVDQGTRGAEVVGKRVEAAGLTATAVEAATTDPERLARVCELAATIGIDIVNVGSGGKSGDEESTKEAIANVVRLADVARDHGCRLAVKPHVGQAIFDAATALRLTAEVDHPALGLNFDPSHLYRADEDPDDVARQWGSRIITSHFRDCASRERLVGPPPTQVPGRGTVDIPATLRALKEVGYAGPLNLEVIGAASYTLPQATSIAAETRGYLNRCLQELG</sequence>
<dbReference type="PANTHER" id="PTHR12110">
    <property type="entry name" value="HYDROXYPYRUVATE ISOMERASE"/>
    <property type="match status" value="1"/>
</dbReference>
<gene>
    <name evidence="2" type="ORF">SAMN04489717_0039</name>
</gene>
<dbReference type="InterPro" id="IPR036237">
    <property type="entry name" value="Xyl_isomerase-like_sf"/>
</dbReference>
<accession>A0A1H1L253</accession>
<evidence type="ECO:0000259" key="1">
    <source>
        <dbReference type="Pfam" id="PF01261"/>
    </source>
</evidence>
<dbReference type="RefSeq" id="WP_092649419.1">
    <property type="nucleotide sequence ID" value="NZ_LT629732.1"/>
</dbReference>
<dbReference type="STRING" id="117157.SAMN04489717_0039"/>
<dbReference type="SUPFAM" id="SSF51658">
    <property type="entry name" value="Xylose isomerase-like"/>
    <property type="match status" value="1"/>
</dbReference>